<dbReference type="EMBL" id="FXTP01000004">
    <property type="protein sequence ID" value="SMO54293.1"/>
    <property type="molecule type" value="Genomic_DNA"/>
</dbReference>
<dbReference type="CDD" id="cd00473">
    <property type="entry name" value="bS6"/>
    <property type="match status" value="1"/>
</dbReference>
<comment type="similarity">
    <text evidence="1 6">Belongs to the bacterial ribosomal protein bS6 family.</text>
</comment>
<comment type="function">
    <text evidence="4 6">Binds together with bS18 to 16S ribosomal RNA.</text>
</comment>
<dbReference type="GO" id="GO:0005737">
    <property type="term" value="C:cytoplasm"/>
    <property type="evidence" value="ECO:0007669"/>
    <property type="project" value="UniProtKB-ARBA"/>
</dbReference>
<evidence type="ECO:0000256" key="6">
    <source>
        <dbReference type="HAMAP-Rule" id="MF_00360"/>
    </source>
</evidence>
<dbReference type="InterPro" id="IPR014717">
    <property type="entry name" value="Transl_elong_EF1B/ribsomal_bS6"/>
</dbReference>
<evidence type="ECO:0000313" key="8">
    <source>
        <dbReference type="Proteomes" id="UP000317557"/>
    </source>
</evidence>
<dbReference type="GO" id="GO:0006412">
    <property type="term" value="P:translation"/>
    <property type="evidence" value="ECO:0007669"/>
    <property type="project" value="UniProtKB-UniRule"/>
</dbReference>
<dbReference type="Proteomes" id="UP000317557">
    <property type="component" value="Unassembled WGS sequence"/>
</dbReference>
<dbReference type="HAMAP" id="MF_00360">
    <property type="entry name" value="Ribosomal_bS6"/>
    <property type="match status" value="1"/>
</dbReference>
<name>A0A521C4H2_9BACT</name>
<keyword evidence="8" id="KW-1185">Reference proteome</keyword>
<gene>
    <name evidence="6" type="primary">rpsF</name>
    <name evidence="7" type="ORF">SAMN06265219_104146</name>
</gene>
<evidence type="ECO:0000256" key="5">
    <source>
        <dbReference type="ARBA" id="ARBA00035294"/>
    </source>
</evidence>
<accession>A0A521C4H2</accession>
<keyword evidence="6" id="KW-0694">RNA-binding</keyword>
<dbReference type="InterPro" id="IPR020814">
    <property type="entry name" value="Ribosomal_S6_plastid/chlpt"/>
</dbReference>
<proteinExistence type="inferred from homology"/>
<dbReference type="Pfam" id="PF01250">
    <property type="entry name" value="Ribosomal_S6"/>
    <property type="match status" value="1"/>
</dbReference>
<organism evidence="7 8">
    <name type="scientific">Gracilimonas mengyeensis</name>
    <dbReference type="NCBI Taxonomy" id="1302730"/>
    <lineage>
        <taxon>Bacteria</taxon>
        <taxon>Pseudomonadati</taxon>
        <taxon>Balneolota</taxon>
        <taxon>Balneolia</taxon>
        <taxon>Balneolales</taxon>
        <taxon>Balneolaceae</taxon>
        <taxon>Gracilimonas</taxon>
    </lineage>
</organism>
<sequence>MASLLLGKVPGRLFSSLKTTKETHTEMSKNYYEFTYIINPVLEEDKFKETVDKVNKLIEDNGGEIEEVDEWGLRPFAYEMDSKGNGFYVNMYFTAPGEAIAEIERQLRIDDNVMRYLTLKYDAKMLRHRELQKKNEVPDIFAIEDEEDNEEDDD</sequence>
<dbReference type="PANTHER" id="PTHR21011">
    <property type="entry name" value="MITOCHONDRIAL 28S RIBOSOMAL PROTEIN S6"/>
    <property type="match status" value="1"/>
</dbReference>
<dbReference type="Gene3D" id="3.30.70.60">
    <property type="match status" value="1"/>
</dbReference>
<dbReference type="GO" id="GO:1990904">
    <property type="term" value="C:ribonucleoprotein complex"/>
    <property type="evidence" value="ECO:0007669"/>
    <property type="project" value="UniProtKB-KW"/>
</dbReference>
<dbReference type="PANTHER" id="PTHR21011:SF1">
    <property type="entry name" value="SMALL RIBOSOMAL SUBUNIT PROTEIN BS6M"/>
    <property type="match status" value="1"/>
</dbReference>
<reference evidence="7 8" key="1">
    <citation type="submission" date="2017-05" db="EMBL/GenBank/DDBJ databases">
        <authorList>
            <person name="Varghese N."/>
            <person name="Submissions S."/>
        </authorList>
    </citation>
    <scope>NUCLEOTIDE SEQUENCE [LARGE SCALE GENOMIC DNA]</scope>
    <source>
        <strain evidence="7 8">DSM 21985</strain>
    </source>
</reference>
<evidence type="ECO:0000256" key="1">
    <source>
        <dbReference type="ARBA" id="ARBA00009512"/>
    </source>
</evidence>
<dbReference type="GO" id="GO:0005840">
    <property type="term" value="C:ribosome"/>
    <property type="evidence" value="ECO:0007669"/>
    <property type="project" value="UniProtKB-KW"/>
</dbReference>
<evidence type="ECO:0000256" key="2">
    <source>
        <dbReference type="ARBA" id="ARBA00022980"/>
    </source>
</evidence>
<protein>
    <recommendedName>
        <fullName evidence="5 6">Small ribosomal subunit protein bS6</fullName>
    </recommendedName>
</protein>
<dbReference type="GO" id="GO:0003735">
    <property type="term" value="F:structural constituent of ribosome"/>
    <property type="evidence" value="ECO:0007669"/>
    <property type="project" value="InterPro"/>
</dbReference>
<keyword evidence="6" id="KW-0699">rRNA-binding</keyword>
<dbReference type="InterPro" id="IPR000529">
    <property type="entry name" value="Ribosomal_bS6"/>
</dbReference>
<dbReference type="SUPFAM" id="SSF54995">
    <property type="entry name" value="Ribosomal protein S6"/>
    <property type="match status" value="1"/>
</dbReference>
<keyword evidence="2 6" id="KW-0689">Ribosomal protein</keyword>
<keyword evidence="3 6" id="KW-0687">Ribonucleoprotein</keyword>
<dbReference type="GO" id="GO:0070181">
    <property type="term" value="F:small ribosomal subunit rRNA binding"/>
    <property type="evidence" value="ECO:0007669"/>
    <property type="project" value="TreeGrafter"/>
</dbReference>
<evidence type="ECO:0000313" key="7">
    <source>
        <dbReference type="EMBL" id="SMO54293.1"/>
    </source>
</evidence>
<evidence type="ECO:0000256" key="3">
    <source>
        <dbReference type="ARBA" id="ARBA00023274"/>
    </source>
</evidence>
<dbReference type="InterPro" id="IPR035980">
    <property type="entry name" value="Ribosomal_bS6_sf"/>
</dbReference>
<dbReference type="AlphaFoldDB" id="A0A521C4H2"/>
<dbReference type="NCBIfam" id="TIGR00166">
    <property type="entry name" value="S6"/>
    <property type="match status" value="1"/>
</dbReference>
<evidence type="ECO:0000256" key="4">
    <source>
        <dbReference type="ARBA" id="ARBA00035104"/>
    </source>
</evidence>